<evidence type="ECO:0000256" key="3">
    <source>
        <dbReference type="ARBA" id="ARBA00022475"/>
    </source>
</evidence>
<dbReference type="InterPro" id="IPR000515">
    <property type="entry name" value="MetI-like"/>
</dbReference>
<dbReference type="PANTHER" id="PTHR30151">
    <property type="entry name" value="ALKANE SULFONATE ABC TRANSPORTER-RELATED, MEMBRANE SUBUNIT"/>
    <property type="match status" value="1"/>
</dbReference>
<feature type="transmembrane region" description="Helical" evidence="7">
    <location>
        <begin position="167"/>
        <end position="189"/>
    </location>
</feature>
<dbReference type="CDD" id="cd06261">
    <property type="entry name" value="TM_PBP2"/>
    <property type="match status" value="1"/>
</dbReference>
<evidence type="ECO:0000256" key="1">
    <source>
        <dbReference type="ARBA" id="ARBA00004651"/>
    </source>
</evidence>
<evidence type="ECO:0000256" key="6">
    <source>
        <dbReference type="ARBA" id="ARBA00023136"/>
    </source>
</evidence>
<dbReference type="SUPFAM" id="SSF161098">
    <property type="entry name" value="MetI-like"/>
    <property type="match status" value="1"/>
</dbReference>
<sequence>MTLAQFDALTSPDPAEADAAIRRRVRRDRGRALAKSVARALGNALLTIVIVLLLWQAVVSLTGISPYVAKGPLDVWDFLFVDQPGVDPDKSAAAHRAALMPLLAQTLQDAALGWVVGMAVAIVLAVLFSLSRAVEAGVMPLALVLRTVPLVSIAPVIILLTGRGTTASVAVIGSIVVLFPALASVMFGLSRANRESLDLVAVYGGTRLTQLRKVSIPGALPSLFVAARVSVPGAVTGALLAEWLSTGTGIGGMIQKFSASARFDELWASVALITIVTLLLYNLVQLVENIVLARMGMASTLS</sequence>
<feature type="transmembrane region" description="Helical" evidence="7">
    <location>
        <begin position="32"/>
        <end position="55"/>
    </location>
</feature>
<keyword evidence="10" id="KW-1185">Reference proteome</keyword>
<dbReference type="EMBL" id="JANTHX010000005">
    <property type="protein sequence ID" value="MCS0499391.1"/>
    <property type="molecule type" value="Genomic_DNA"/>
</dbReference>
<feature type="domain" description="ABC transmembrane type-1" evidence="8">
    <location>
        <begin position="103"/>
        <end position="285"/>
    </location>
</feature>
<gene>
    <name evidence="9" type="ORF">NUH29_07490</name>
</gene>
<feature type="transmembrane region" description="Helical" evidence="7">
    <location>
        <begin position="266"/>
        <end position="284"/>
    </location>
</feature>
<protein>
    <submittedName>
        <fullName evidence="9">ABC transporter permease subunit</fullName>
    </submittedName>
</protein>
<keyword evidence="5 7" id="KW-1133">Transmembrane helix</keyword>
<feature type="transmembrane region" description="Helical" evidence="7">
    <location>
        <begin position="111"/>
        <end position="131"/>
    </location>
</feature>
<comment type="subcellular location">
    <subcellularLocation>
        <location evidence="1 7">Cell membrane</location>
        <topology evidence="1 7">Multi-pass membrane protein</topology>
    </subcellularLocation>
</comment>
<dbReference type="PROSITE" id="PS50928">
    <property type="entry name" value="ABC_TM1"/>
    <property type="match status" value="1"/>
</dbReference>
<comment type="similarity">
    <text evidence="7">Belongs to the binding-protein-dependent transport system permease family.</text>
</comment>
<dbReference type="PANTHER" id="PTHR30151:SF0">
    <property type="entry name" value="ABC TRANSPORTER PERMEASE PROTEIN MJ0413-RELATED"/>
    <property type="match status" value="1"/>
</dbReference>
<evidence type="ECO:0000313" key="9">
    <source>
        <dbReference type="EMBL" id="MCS0499391.1"/>
    </source>
</evidence>
<keyword evidence="2 7" id="KW-0813">Transport</keyword>
<keyword evidence="6 7" id="KW-0472">Membrane</keyword>
<dbReference type="RefSeq" id="WP_258798408.1">
    <property type="nucleotide sequence ID" value="NZ_JANTHX010000005.1"/>
</dbReference>
<evidence type="ECO:0000256" key="4">
    <source>
        <dbReference type="ARBA" id="ARBA00022692"/>
    </source>
</evidence>
<evidence type="ECO:0000313" key="10">
    <source>
        <dbReference type="Proteomes" id="UP001205337"/>
    </source>
</evidence>
<feature type="transmembrane region" description="Helical" evidence="7">
    <location>
        <begin position="143"/>
        <end position="161"/>
    </location>
</feature>
<dbReference type="InterPro" id="IPR035906">
    <property type="entry name" value="MetI-like_sf"/>
</dbReference>
<organism evidence="9 10">
    <name type="scientific">Protaetiibacter mangrovi</name>
    <dbReference type="NCBI Taxonomy" id="2970926"/>
    <lineage>
        <taxon>Bacteria</taxon>
        <taxon>Bacillati</taxon>
        <taxon>Actinomycetota</taxon>
        <taxon>Actinomycetes</taxon>
        <taxon>Micrococcales</taxon>
        <taxon>Microbacteriaceae</taxon>
        <taxon>Protaetiibacter</taxon>
    </lineage>
</organism>
<dbReference type="Pfam" id="PF00528">
    <property type="entry name" value="BPD_transp_1"/>
    <property type="match status" value="1"/>
</dbReference>
<evidence type="ECO:0000256" key="5">
    <source>
        <dbReference type="ARBA" id="ARBA00022989"/>
    </source>
</evidence>
<evidence type="ECO:0000259" key="8">
    <source>
        <dbReference type="PROSITE" id="PS50928"/>
    </source>
</evidence>
<name>A0ABT1ZFE2_9MICO</name>
<proteinExistence type="inferred from homology"/>
<evidence type="ECO:0000256" key="7">
    <source>
        <dbReference type="RuleBase" id="RU363032"/>
    </source>
</evidence>
<dbReference type="Proteomes" id="UP001205337">
    <property type="component" value="Unassembled WGS sequence"/>
</dbReference>
<accession>A0ABT1ZFE2</accession>
<keyword evidence="3" id="KW-1003">Cell membrane</keyword>
<dbReference type="Gene3D" id="1.10.3720.10">
    <property type="entry name" value="MetI-like"/>
    <property type="match status" value="1"/>
</dbReference>
<keyword evidence="4 7" id="KW-0812">Transmembrane</keyword>
<evidence type="ECO:0000256" key="2">
    <source>
        <dbReference type="ARBA" id="ARBA00022448"/>
    </source>
</evidence>
<comment type="caution">
    <text evidence="9">The sequence shown here is derived from an EMBL/GenBank/DDBJ whole genome shotgun (WGS) entry which is preliminary data.</text>
</comment>
<reference evidence="9 10" key="1">
    <citation type="submission" date="2022-08" db="EMBL/GenBank/DDBJ databases">
        <authorList>
            <person name="Li F."/>
        </authorList>
    </citation>
    <scope>NUCLEOTIDE SEQUENCE [LARGE SCALE GENOMIC DNA]</scope>
    <source>
        <strain evidence="9 10">10F1B-8-1</strain>
    </source>
</reference>